<dbReference type="CDD" id="cd01392">
    <property type="entry name" value="HTH_LacI"/>
    <property type="match status" value="1"/>
</dbReference>
<evidence type="ECO:0000256" key="2">
    <source>
        <dbReference type="ARBA" id="ARBA00023125"/>
    </source>
</evidence>
<reference evidence="5 6" key="1">
    <citation type="submission" date="2020-04" db="EMBL/GenBank/DDBJ databases">
        <title>Novel species.</title>
        <authorList>
            <person name="Teo W.F.A."/>
            <person name="Lipun K."/>
            <person name="Srisuk N."/>
            <person name="Duangmal K."/>
        </authorList>
    </citation>
    <scope>NUCLEOTIDE SEQUENCE [LARGE SCALE GENOMIC DNA]</scope>
    <source>
        <strain evidence="5 6">K13G38</strain>
    </source>
</reference>
<keyword evidence="3" id="KW-0804">Transcription</keyword>
<dbReference type="Gene3D" id="3.40.50.2300">
    <property type="match status" value="2"/>
</dbReference>
<evidence type="ECO:0000313" key="5">
    <source>
        <dbReference type="EMBL" id="NKQ55432.1"/>
    </source>
</evidence>
<evidence type="ECO:0000313" key="6">
    <source>
        <dbReference type="Proteomes" id="UP000715441"/>
    </source>
</evidence>
<comment type="caution">
    <text evidence="5">The sequence shown here is derived from an EMBL/GenBank/DDBJ whole genome shotgun (WGS) entry which is preliminary data.</text>
</comment>
<dbReference type="Gene3D" id="1.10.260.40">
    <property type="entry name" value="lambda repressor-like DNA-binding domains"/>
    <property type="match status" value="1"/>
</dbReference>
<dbReference type="EMBL" id="JAAXLS010000014">
    <property type="protein sequence ID" value="NKQ55432.1"/>
    <property type="molecule type" value="Genomic_DNA"/>
</dbReference>
<dbReference type="InterPro" id="IPR046335">
    <property type="entry name" value="LacI/GalR-like_sensor"/>
</dbReference>
<keyword evidence="2" id="KW-0238">DNA-binding</keyword>
<dbReference type="InterPro" id="IPR010982">
    <property type="entry name" value="Lambda_DNA-bd_dom_sf"/>
</dbReference>
<protein>
    <submittedName>
        <fullName evidence="5">LacI family transcriptional regulator</fullName>
    </submittedName>
</protein>
<dbReference type="InterPro" id="IPR000843">
    <property type="entry name" value="HTH_LacI"/>
</dbReference>
<accession>A0ABX1JAX7</accession>
<dbReference type="Pfam" id="PF00356">
    <property type="entry name" value="LacI"/>
    <property type="match status" value="1"/>
</dbReference>
<proteinExistence type="predicted"/>
<sequence>MADVAAKVGVSRALVSLVFRNERGPSEETRARVFQAAEELGYRPDSAAQLLARSRSRVLGVLFTLRHLFHADLIEAIYPVAQELGYTVLLSATAPGRDDLSALEALLGHRAEGIILLGSSADPQLLAQAGTPGVVVGRRYRGLDAVHVAEASGARQVVDYLVELGHKEIVHIDGGAGAGAAERLRAYRAAMRRHGLADHIRVLPGDQTEDSGSAAARRLLAEGLPTAVFASNDRCAVGLMDALRRADVDVPGELSVAGFDDSPLAQLSHIDLTSVRQDPVRQAELAVRALVDRLDGDAGDPRDLIVQPKLMVRGTTGKPRT</sequence>
<feature type="domain" description="HTH lacI-type" evidence="4">
    <location>
        <begin position="1"/>
        <end position="53"/>
    </location>
</feature>
<dbReference type="PROSITE" id="PS50932">
    <property type="entry name" value="HTH_LACI_2"/>
    <property type="match status" value="1"/>
</dbReference>
<evidence type="ECO:0000256" key="3">
    <source>
        <dbReference type="ARBA" id="ARBA00023163"/>
    </source>
</evidence>
<dbReference type="SUPFAM" id="SSF53822">
    <property type="entry name" value="Periplasmic binding protein-like I"/>
    <property type="match status" value="1"/>
</dbReference>
<dbReference type="Proteomes" id="UP000715441">
    <property type="component" value="Unassembled WGS sequence"/>
</dbReference>
<dbReference type="PANTHER" id="PTHR30146:SF155">
    <property type="entry name" value="ALANINE RACEMASE"/>
    <property type="match status" value="1"/>
</dbReference>
<organism evidence="5 6">
    <name type="scientific">Amycolatopsis acididurans</name>
    <dbReference type="NCBI Taxonomy" id="2724524"/>
    <lineage>
        <taxon>Bacteria</taxon>
        <taxon>Bacillati</taxon>
        <taxon>Actinomycetota</taxon>
        <taxon>Actinomycetes</taxon>
        <taxon>Pseudonocardiales</taxon>
        <taxon>Pseudonocardiaceae</taxon>
        <taxon>Amycolatopsis</taxon>
    </lineage>
</organism>
<evidence type="ECO:0000256" key="1">
    <source>
        <dbReference type="ARBA" id="ARBA00023015"/>
    </source>
</evidence>
<evidence type="ECO:0000259" key="4">
    <source>
        <dbReference type="PROSITE" id="PS50932"/>
    </source>
</evidence>
<dbReference type="InterPro" id="IPR028082">
    <property type="entry name" value="Peripla_BP_I"/>
</dbReference>
<keyword evidence="6" id="KW-1185">Reference proteome</keyword>
<dbReference type="Pfam" id="PF13377">
    <property type="entry name" value="Peripla_BP_3"/>
    <property type="match status" value="1"/>
</dbReference>
<dbReference type="CDD" id="cd06267">
    <property type="entry name" value="PBP1_LacI_sugar_binding-like"/>
    <property type="match status" value="1"/>
</dbReference>
<name>A0ABX1JAX7_9PSEU</name>
<gene>
    <name evidence="5" type="ORF">HFP15_21345</name>
</gene>
<keyword evidence="1" id="KW-0805">Transcription regulation</keyword>
<dbReference type="SMART" id="SM00354">
    <property type="entry name" value="HTH_LACI"/>
    <property type="match status" value="1"/>
</dbReference>
<dbReference type="PANTHER" id="PTHR30146">
    <property type="entry name" value="LACI-RELATED TRANSCRIPTIONAL REPRESSOR"/>
    <property type="match status" value="1"/>
</dbReference>
<dbReference type="SUPFAM" id="SSF47413">
    <property type="entry name" value="lambda repressor-like DNA-binding domains"/>
    <property type="match status" value="1"/>
</dbReference>